<dbReference type="InterPro" id="IPR010982">
    <property type="entry name" value="Lambda_DNA-bd_dom_sf"/>
</dbReference>
<keyword evidence="3" id="KW-1185">Reference proteome</keyword>
<evidence type="ECO:0000313" key="3">
    <source>
        <dbReference type="Proteomes" id="UP000076643"/>
    </source>
</evidence>
<dbReference type="Proteomes" id="UP000076643">
    <property type="component" value="Unassembled WGS sequence"/>
</dbReference>
<dbReference type="PATRIC" id="fig|1365250.3.peg.1988"/>
<gene>
    <name evidence="2" type="ORF">N475_13790</name>
</gene>
<feature type="compositionally biased region" description="Basic and acidic residues" evidence="1">
    <location>
        <begin position="71"/>
        <end position="87"/>
    </location>
</feature>
<dbReference type="RefSeq" id="WP_063365129.1">
    <property type="nucleotide sequence ID" value="NZ_AQHB01000023.1"/>
</dbReference>
<dbReference type="EMBL" id="AUYB01000098">
    <property type="protein sequence ID" value="KZN39825.1"/>
    <property type="molecule type" value="Genomic_DNA"/>
</dbReference>
<comment type="caution">
    <text evidence="2">The sequence shown here is derived from an EMBL/GenBank/DDBJ whole genome shotgun (WGS) entry which is preliminary data.</text>
</comment>
<protein>
    <submittedName>
        <fullName evidence="2">Uncharacterized protein</fullName>
    </submittedName>
</protein>
<proteinExistence type="predicted"/>
<reference evidence="2 3" key="1">
    <citation type="submission" date="2013-07" db="EMBL/GenBank/DDBJ databases">
        <title>Comparative Genomic and Metabolomic Analysis of Twelve Strains of Pseudoalteromonas luteoviolacea.</title>
        <authorList>
            <person name="Vynne N.G."/>
            <person name="Mansson M."/>
            <person name="Gram L."/>
        </authorList>
    </citation>
    <scope>NUCLEOTIDE SEQUENCE [LARGE SCALE GENOMIC DNA]</scope>
    <source>
        <strain evidence="2 3">DSM 6061</strain>
    </source>
</reference>
<evidence type="ECO:0000313" key="2">
    <source>
        <dbReference type="EMBL" id="KZN39825.1"/>
    </source>
</evidence>
<evidence type="ECO:0000256" key="1">
    <source>
        <dbReference type="SAM" id="MobiDB-lite"/>
    </source>
</evidence>
<dbReference type="Gene3D" id="1.10.260.40">
    <property type="entry name" value="lambda repressor-like DNA-binding domains"/>
    <property type="match status" value="1"/>
</dbReference>
<name>A0A166X958_9GAMM</name>
<dbReference type="AlphaFoldDB" id="A0A166X958"/>
<sequence>MTYTTMSYEDIKKELSNKDIQIEDIAKAKRVSNSHVANVAKGVVQSFVIAEAICLALNKKRTEVFGDKYLTKPKRGPKDRSHRRSEVIKAIQAGKPVPDPSMNLPAN</sequence>
<organism evidence="2 3">
    <name type="scientific">Pseudoalteromonas luteoviolacea DSM 6061</name>
    <dbReference type="NCBI Taxonomy" id="1365250"/>
    <lineage>
        <taxon>Bacteria</taxon>
        <taxon>Pseudomonadati</taxon>
        <taxon>Pseudomonadota</taxon>
        <taxon>Gammaproteobacteria</taxon>
        <taxon>Alteromonadales</taxon>
        <taxon>Pseudoalteromonadaceae</taxon>
        <taxon>Pseudoalteromonas</taxon>
    </lineage>
</organism>
<accession>A0A166X958</accession>
<dbReference type="GO" id="GO:0003677">
    <property type="term" value="F:DNA binding"/>
    <property type="evidence" value="ECO:0007669"/>
    <property type="project" value="InterPro"/>
</dbReference>
<feature type="region of interest" description="Disordered" evidence="1">
    <location>
        <begin position="71"/>
        <end position="107"/>
    </location>
</feature>